<evidence type="ECO:0000313" key="3">
    <source>
        <dbReference type="Proteomes" id="UP000468735"/>
    </source>
</evidence>
<dbReference type="RefSeq" id="WP_151561252.1">
    <property type="nucleotide sequence ID" value="NZ_WBMT01000007.1"/>
</dbReference>
<gene>
    <name evidence="2" type="ORF">F8566_17240</name>
</gene>
<keyword evidence="1" id="KW-0732">Signal</keyword>
<reference evidence="2 3" key="1">
    <citation type="submission" date="2019-09" db="EMBL/GenBank/DDBJ databases">
        <title>Actinomadura physcomitrii sp. nov., a novel actinomycete isolated from moss [Physcomitrium sphaericum (Ludw) Fuernr].</title>
        <authorList>
            <person name="Zhuang X."/>
            <person name="Liu C."/>
        </authorList>
    </citation>
    <scope>NUCLEOTIDE SEQUENCE [LARGE SCALE GENOMIC DNA]</scope>
    <source>
        <strain evidence="2 3">HMC1</strain>
    </source>
</reference>
<comment type="caution">
    <text evidence="2">The sequence shown here is derived from an EMBL/GenBank/DDBJ whole genome shotgun (WGS) entry which is preliminary data.</text>
</comment>
<evidence type="ECO:0000313" key="2">
    <source>
        <dbReference type="EMBL" id="KAB2348524.1"/>
    </source>
</evidence>
<accession>A0A6H9YNG8</accession>
<sequence>MRKAPLGVPASLLAALLVLPAAPAQAAQASVGVRLEPQLDLRHNAPARRHATFIKGFDATPEPVRRGRKITLRGWLAYQKPGDPLLSPVAKRTVKIYFRAAKTGKWTYAGSDVTDKKGFFSLKATAKRDGYWRASFAGDRRFLRSFGRDDHVDVR</sequence>
<protein>
    <recommendedName>
        <fullName evidence="4">DUF2911 domain-containing protein</fullName>
    </recommendedName>
</protein>
<dbReference type="OrthoDB" id="3447380at2"/>
<dbReference type="AlphaFoldDB" id="A0A6H9YNG8"/>
<dbReference type="Proteomes" id="UP000468735">
    <property type="component" value="Unassembled WGS sequence"/>
</dbReference>
<evidence type="ECO:0000256" key="1">
    <source>
        <dbReference type="SAM" id="SignalP"/>
    </source>
</evidence>
<proteinExistence type="predicted"/>
<feature type="signal peptide" evidence="1">
    <location>
        <begin position="1"/>
        <end position="26"/>
    </location>
</feature>
<keyword evidence="3" id="KW-1185">Reference proteome</keyword>
<organism evidence="2 3">
    <name type="scientific">Actinomadura rudentiformis</name>
    <dbReference type="NCBI Taxonomy" id="359158"/>
    <lineage>
        <taxon>Bacteria</taxon>
        <taxon>Bacillati</taxon>
        <taxon>Actinomycetota</taxon>
        <taxon>Actinomycetes</taxon>
        <taxon>Streptosporangiales</taxon>
        <taxon>Thermomonosporaceae</taxon>
        <taxon>Actinomadura</taxon>
    </lineage>
</organism>
<name>A0A6H9YNG8_9ACTN</name>
<feature type="chain" id="PRO_5026226808" description="DUF2911 domain-containing protein" evidence="1">
    <location>
        <begin position="27"/>
        <end position="155"/>
    </location>
</feature>
<dbReference type="EMBL" id="WBMT01000007">
    <property type="protein sequence ID" value="KAB2348524.1"/>
    <property type="molecule type" value="Genomic_DNA"/>
</dbReference>
<evidence type="ECO:0008006" key="4">
    <source>
        <dbReference type="Google" id="ProtNLM"/>
    </source>
</evidence>